<feature type="non-terminal residue" evidence="2">
    <location>
        <position position="1"/>
    </location>
</feature>
<proteinExistence type="predicted"/>
<accession>A0A1R1SGC8</accession>
<evidence type="ECO:0000313" key="3">
    <source>
        <dbReference type="Proteomes" id="UP000186168"/>
    </source>
</evidence>
<comment type="caution">
    <text evidence="2">The sequence shown here is derived from an EMBL/GenBank/DDBJ whole genome shotgun (WGS) entry which is preliminary data.</text>
</comment>
<dbReference type="AlphaFoldDB" id="A0A1R1SGC8"/>
<reference evidence="2 3" key="1">
    <citation type="submission" date="2013-05" db="EMBL/GenBank/DDBJ databases">
        <title>Genome sequence of Streptomyces sparsogenes DSM 40356.</title>
        <authorList>
            <person name="Coyne S."/>
            <person name="Seebeck F.P."/>
        </authorList>
    </citation>
    <scope>NUCLEOTIDE SEQUENCE [LARGE SCALE GENOMIC DNA]</scope>
    <source>
        <strain evidence="2 3">DSM 40356</strain>
    </source>
</reference>
<organism evidence="2 3">
    <name type="scientific">Streptomyces sparsogenes DSM 40356</name>
    <dbReference type="NCBI Taxonomy" id="1331668"/>
    <lineage>
        <taxon>Bacteria</taxon>
        <taxon>Bacillati</taxon>
        <taxon>Actinomycetota</taxon>
        <taxon>Actinomycetes</taxon>
        <taxon>Kitasatosporales</taxon>
        <taxon>Streptomycetaceae</taxon>
        <taxon>Streptomyces</taxon>
    </lineage>
</organism>
<name>A0A1R1SGC8_9ACTN</name>
<dbReference type="Proteomes" id="UP000186168">
    <property type="component" value="Unassembled WGS sequence"/>
</dbReference>
<dbReference type="EMBL" id="ASQP01000300">
    <property type="protein sequence ID" value="OMI37320.1"/>
    <property type="molecule type" value="Genomic_DNA"/>
</dbReference>
<gene>
    <name evidence="2" type="ORF">SPAR_21612</name>
</gene>
<sequence length="39" mass="4200">RRIHLSTGYAMHPWADLQPAGEQAATGRKLWHSSPGSAG</sequence>
<feature type="region of interest" description="Disordered" evidence="1">
    <location>
        <begin position="20"/>
        <end position="39"/>
    </location>
</feature>
<protein>
    <submittedName>
        <fullName evidence="2">DNA polymerase III subunit alpha</fullName>
    </submittedName>
</protein>
<keyword evidence="3" id="KW-1185">Reference proteome</keyword>
<evidence type="ECO:0000313" key="2">
    <source>
        <dbReference type="EMBL" id="OMI37320.1"/>
    </source>
</evidence>
<evidence type="ECO:0000256" key="1">
    <source>
        <dbReference type="SAM" id="MobiDB-lite"/>
    </source>
</evidence>